<reference evidence="1" key="1">
    <citation type="journal article" date="2014" name="Front. Microbiol.">
        <title>High frequency of phylogenetically diverse reductive dehalogenase-homologous genes in deep subseafloor sedimentary metagenomes.</title>
        <authorList>
            <person name="Kawai M."/>
            <person name="Futagami T."/>
            <person name="Toyoda A."/>
            <person name="Takaki Y."/>
            <person name="Nishi S."/>
            <person name="Hori S."/>
            <person name="Arai W."/>
            <person name="Tsubouchi T."/>
            <person name="Morono Y."/>
            <person name="Uchiyama I."/>
            <person name="Ito T."/>
            <person name="Fujiyama A."/>
            <person name="Inagaki F."/>
            <person name="Takami H."/>
        </authorList>
    </citation>
    <scope>NUCLEOTIDE SEQUENCE</scope>
    <source>
        <strain evidence="1">Expedition CK06-06</strain>
    </source>
</reference>
<protein>
    <submittedName>
        <fullName evidence="1">Uncharacterized protein</fullName>
    </submittedName>
</protein>
<comment type="caution">
    <text evidence="1">The sequence shown here is derived from an EMBL/GenBank/DDBJ whole genome shotgun (WGS) entry which is preliminary data.</text>
</comment>
<dbReference type="EMBL" id="BARS01053894">
    <property type="protein sequence ID" value="GAG43682.1"/>
    <property type="molecule type" value="Genomic_DNA"/>
</dbReference>
<feature type="non-terminal residue" evidence="1">
    <location>
        <position position="50"/>
    </location>
</feature>
<accession>X0Y8Q7</accession>
<name>X0Y8Q7_9ZZZZ</name>
<evidence type="ECO:0000313" key="1">
    <source>
        <dbReference type="EMBL" id="GAG43682.1"/>
    </source>
</evidence>
<proteinExistence type="predicted"/>
<organism evidence="1">
    <name type="scientific">marine sediment metagenome</name>
    <dbReference type="NCBI Taxonomy" id="412755"/>
    <lineage>
        <taxon>unclassified sequences</taxon>
        <taxon>metagenomes</taxon>
        <taxon>ecological metagenomes</taxon>
    </lineage>
</organism>
<dbReference type="AlphaFoldDB" id="X0Y8Q7"/>
<gene>
    <name evidence="1" type="ORF">S01H1_79886</name>
</gene>
<sequence length="50" mass="5650">MHDKRLDTVESAIVKDDMAKHDERIEANTLVGMQLQISVEGITDLLERQG</sequence>